<accession>A0A5M8PNR4</accession>
<reference evidence="1 2" key="1">
    <citation type="submission" date="2019-09" db="EMBL/GenBank/DDBJ databases">
        <title>The hologenome of the rock-dwelling lichen Lasallia pustulata.</title>
        <authorList>
            <person name="Greshake Tzovaras B."/>
            <person name="Segers F."/>
            <person name="Bicker A."/>
            <person name="Dal Grande F."/>
            <person name="Otte J."/>
            <person name="Hankeln T."/>
            <person name="Schmitt I."/>
            <person name="Ebersberger I."/>
        </authorList>
    </citation>
    <scope>NUCLEOTIDE SEQUENCE [LARGE SCALE GENOMIC DNA]</scope>
    <source>
        <strain evidence="1">A1-1</strain>
    </source>
</reference>
<protein>
    <submittedName>
        <fullName evidence="1">Uncharacterized protein</fullName>
    </submittedName>
</protein>
<name>A0A5M8PNR4_9LECA</name>
<organism evidence="1 2">
    <name type="scientific">Lasallia pustulata</name>
    <dbReference type="NCBI Taxonomy" id="136370"/>
    <lineage>
        <taxon>Eukaryota</taxon>
        <taxon>Fungi</taxon>
        <taxon>Dikarya</taxon>
        <taxon>Ascomycota</taxon>
        <taxon>Pezizomycotina</taxon>
        <taxon>Lecanoromycetes</taxon>
        <taxon>OSLEUM clade</taxon>
        <taxon>Umbilicariomycetidae</taxon>
        <taxon>Umbilicariales</taxon>
        <taxon>Umbilicariaceae</taxon>
        <taxon>Lasallia</taxon>
    </lineage>
</organism>
<sequence>MPGCILRLRKLQADAKIFRISSGIPWHLLNIIFDTVWDIVLAYLRFEPFTMTFHTLCRNNRNCLMTVADVLGLATIVMLVFLTTCQVTSPTPHVAAAKATTILGDHYYDYQSLLSKIAGGGWKPPRSRCIALKALDDSAANRIAQRWLSAPSNRAGIESPSFLYE</sequence>
<proteinExistence type="predicted"/>
<dbReference type="Proteomes" id="UP000324767">
    <property type="component" value="Unassembled WGS sequence"/>
</dbReference>
<gene>
    <name evidence="1" type="ORF">FRX48_05417</name>
</gene>
<evidence type="ECO:0000313" key="2">
    <source>
        <dbReference type="Proteomes" id="UP000324767"/>
    </source>
</evidence>
<comment type="caution">
    <text evidence="1">The sequence shown here is derived from an EMBL/GenBank/DDBJ whole genome shotgun (WGS) entry which is preliminary data.</text>
</comment>
<dbReference type="EMBL" id="VXIT01000008">
    <property type="protein sequence ID" value="KAA6411105.1"/>
    <property type="molecule type" value="Genomic_DNA"/>
</dbReference>
<dbReference type="AlphaFoldDB" id="A0A5M8PNR4"/>
<evidence type="ECO:0000313" key="1">
    <source>
        <dbReference type="EMBL" id="KAA6411105.1"/>
    </source>
</evidence>